<reference evidence="2" key="1">
    <citation type="submission" date="2017-09" db="EMBL/GenBank/DDBJ databases">
        <title>Depth-based differentiation of microbial function through sediment-hosted aquifers and enrichment of novel symbionts in the deep terrestrial subsurface.</title>
        <authorList>
            <person name="Probst A.J."/>
            <person name="Ladd B."/>
            <person name="Jarett J.K."/>
            <person name="Geller-Mcgrath D.E."/>
            <person name="Sieber C.M.K."/>
            <person name="Emerson J.B."/>
            <person name="Anantharaman K."/>
            <person name="Thomas B.C."/>
            <person name="Malmstrom R."/>
            <person name="Stieglmeier M."/>
            <person name="Klingl A."/>
            <person name="Woyke T."/>
            <person name="Ryan C.M."/>
            <person name="Banfield J.F."/>
        </authorList>
    </citation>
    <scope>NUCLEOTIDE SEQUENCE [LARGE SCALE GENOMIC DNA]</scope>
</reference>
<sequence length="301" mass="35697">MARKRSEKAQRRRQNWQVFAEHLRNLPKFRADIERRRKQLNIEAIIPDKAKENTSELGRDRDRFWEYVLMGKLPSPKSPAFQAIALDATEKELQSFPPYPRQLMEDIRLSKDAPAEAKDALNSLLEKVEQAQYERFDRLEKTGYPLIYELMWKWETPLSWAQMLFEHTVFGYPLDADLVNPCPVVVDYSQIDTNGRKRVLLEVFPETTEEELREAYQDAKAIHKKRFLAEVGKEGLHYLSSKRIREAERLQNKARAFSSDGDVYRQAYRVYGESETLTDEEAKKLRNRLRQMKSRYKKRYS</sequence>
<evidence type="ECO:0000313" key="2">
    <source>
        <dbReference type="Proteomes" id="UP000230731"/>
    </source>
</evidence>
<evidence type="ECO:0000313" key="1">
    <source>
        <dbReference type="EMBL" id="PIT98449.1"/>
    </source>
</evidence>
<name>A0A2M6X091_9BACT</name>
<accession>A0A2M6X091</accession>
<dbReference type="EMBL" id="PEZP01000006">
    <property type="protein sequence ID" value="PIT98449.1"/>
    <property type="molecule type" value="Genomic_DNA"/>
</dbReference>
<dbReference type="Proteomes" id="UP000230731">
    <property type="component" value="Unassembled WGS sequence"/>
</dbReference>
<comment type="caution">
    <text evidence="1">The sequence shown here is derived from an EMBL/GenBank/DDBJ whole genome shotgun (WGS) entry which is preliminary data.</text>
</comment>
<proteinExistence type="predicted"/>
<organism evidence="1 2">
    <name type="scientific">Candidatus Andersenbacteria bacterium CG10_big_fil_rev_8_21_14_0_10_54_11</name>
    <dbReference type="NCBI Taxonomy" id="1974485"/>
    <lineage>
        <taxon>Bacteria</taxon>
        <taxon>Candidatus Anderseniibacteriota</taxon>
    </lineage>
</organism>
<protein>
    <submittedName>
        <fullName evidence="1">Uncharacterized protein</fullName>
    </submittedName>
</protein>
<gene>
    <name evidence="1" type="ORF">COT71_00550</name>
</gene>
<dbReference type="AlphaFoldDB" id="A0A2M6X091"/>